<name>A0ABN1RXH2_9ACTN</name>
<evidence type="ECO:0000256" key="1">
    <source>
        <dbReference type="SAM" id="MobiDB-lite"/>
    </source>
</evidence>
<proteinExistence type="predicted"/>
<dbReference type="Proteomes" id="UP001500665">
    <property type="component" value="Unassembled WGS sequence"/>
</dbReference>
<keyword evidence="2" id="KW-1133">Transmembrane helix</keyword>
<accession>A0ABN1RXH2</accession>
<keyword evidence="2" id="KW-0812">Transmembrane</keyword>
<evidence type="ECO:0000256" key="2">
    <source>
        <dbReference type="SAM" id="Phobius"/>
    </source>
</evidence>
<dbReference type="EMBL" id="BAAAHH010000048">
    <property type="protein sequence ID" value="GAA0967118.1"/>
    <property type="molecule type" value="Genomic_DNA"/>
</dbReference>
<feature type="compositionally biased region" description="Low complexity" evidence="1">
    <location>
        <begin position="124"/>
        <end position="133"/>
    </location>
</feature>
<organism evidence="3 4">
    <name type="scientific">Actinocorallia libanotica</name>
    <dbReference type="NCBI Taxonomy" id="46162"/>
    <lineage>
        <taxon>Bacteria</taxon>
        <taxon>Bacillati</taxon>
        <taxon>Actinomycetota</taxon>
        <taxon>Actinomycetes</taxon>
        <taxon>Streptosporangiales</taxon>
        <taxon>Thermomonosporaceae</taxon>
        <taxon>Actinocorallia</taxon>
    </lineage>
</organism>
<feature type="compositionally biased region" description="Basic residues" evidence="1">
    <location>
        <begin position="150"/>
        <end position="163"/>
    </location>
</feature>
<evidence type="ECO:0000313" key="4">
    <source>
        <dbReference type="Proteomes" id="UP001500665"/>
    </source>
</evidence>
<sequence>MEWMPPMGDYRSVPLRPRWDGPGWGTVMLAGVVVAGMGWAVLAERGEEEKGAPAVVGAAPAGNGTAVAGLGGAEEGRESEPLGGPEPAGGPETSGEPEEQRVPVAWVRKTGEGARTAAEEAPRRGGAAPGRAAEPAKRVGRRHGAEPARRARPARRSKARAARWVRAGEHRRGFRAGPSAGPRNVRPRPVENALSEFVGWECERQAAGSGLFCAAVLEQIFAAGQAHGGR</sequence>
<comment type="caution">
    <text evidence="3">The sequence shown here is derived from an EMBL/GenBank/DDBJ whole genome shotgun (WGS) entry which is preliminary data.</text>
</comment>
<feature type="compositionally biased region" description="Low complexity" evidence="1">
    <location>
        <begin position="81"/>
        <end position="94"/>
    </location>
</feature>
<keyword evidence="2" id="KW-0472">Membrane</keyword>
<keyword evidence="4" id="KW-1185">Reference proteome</keyword>
<evidence type="ECO:0000313" key="3">
    <source>
        <dbReference type="EMBL" id="GAA0967118.1"/>
    </source>
</evidence>
<protein>
    <submittedName>
        <fullName evidence="3">Uncharacterized protein</fullName>
    </submittedName>
</protein>
<feature type="transmembrane region" description="Helical" evidence="2">
    <location>
        <begin position="23"/>
        <end position="42"/>
    </location>
</feature>
<reference evidence="3 4" key="1">
    <citation type="journal article" date="2019" name="Int. J. Syst. Evol. Microbiol.">
        <title>The Global Catalogue of Microorganisms (GCM) 10K type strain sequencing project: providing services to taxonomists for standard genome sequencing and annotation.</title>
        <authorList>
            <consortium name="The Broad Institute Genomics Platform"/>
            <consortium name="The Broad Institute Genome Sequencing Center for Infectious Disease"/>
            <person name="Wu L."/>
            <person name="Ma J."/>
        </authorList>
    </citation>
    <scope>NUCLEOTIDE SEQUENCE [LARGE SCALE GENOMIC DNA]</scope>
    <source>
        <strain evidence="3 4">JCM 10696</strain>
    </source>
</reference>
<feature type="region of interest" description="Disordered" evidence="1">
    <location>
        <begin position="53"/>
        <end position="166"/>
    </location>
</feature>
<feature type="compositionally biased region" description="Basic and acidic residues" evidence="1">
    <location>
        <begin position="109"/>
        <end position="123"/>
    </location>
</feature>
<gene>
    <name evidence="3" type="ORF">GCM10009550_70600</name>
</gene>
<feature type="compositionally biased region" description="Low complexity" evidence="1">
    <location>
        <begin position="53"/>
        <end position="68"/>
    </location>
</feature>